<name>A0ABR9WPM9_9FLAO</name>
<evidence type="ECO:0000313" key="2">
    <source>
        <dbReference type="Proteomes" id="UP000656274"/>
    </source>
</evidence>
<dbReference type="Proteomes" id="UP000656274">
    <property type="component" value="Unassembled WGS sequence"/>
</dbReference>
<accession>A0ABR9WPM9</accession>
<reference evidence="1 2" key="1">
    <citation type="submission" date="2020-10" db="EMBL/GenBank/DDBJ databases">
        <title>The genome sequence of Flavobacterium aquaticum 1Y8A.</title>
        <authorList>
            <person name="Liu Y."/>
        </authorList>
    </citation>
    <scope>NUCLEOTIDE SEQUENCE [LARGE SCALE GENOMIC DNA]</scope>
    <source>
        <strain evidence="1 2">1Y8A</strain>
    </source>
</reference>
<proteinExistence type="predicted"/>
<evidence type="ECO:0000313" key="1">
    <source>
        <dbReference type="EMBL" id="MBE9575847.1"/>
    </source>
</evidence>
<dbReference type="PANTHER" id="PTHR40940:SF2">
    <property type="entry name" value="BATD"/>
    <property type="match status" value="1"/>
</dbReference>
<dbReference type="PANTHER" id="PTHR40940">
    <property type="entry name" value="PROTEIN BATD-RELATED"/>
    <property type="match status" value="1"/>
</dbReference>
<keyword evidence="2" id="KW-1185">Reference proteome</keyword>
<dbReference type="Pfam" id="PF13584">
    <property type="entry name" value="BatD"/>
    <property type="match status" value="1"/>
</dbReference>
<sequence>MNFIKKIVVLFLVFNSLWGFSQEEKIIISEKVSSTEIGFFDVLTVEFEINTNDAELIEPTFNDFDFYSQKSIASSVTITNGIKTSKVTHKYYLKPKKIGLSTIEEVTFDYKGKKYQSNPIIINIKGETIENDPLNTENKLFIIPEISNYKPHRYQPITVKYKLYYDKDIKPSSIQLDFEKEYVDDFFIYSISENADAPFLANYNGKEYNCVVIRTDVLRFKELYDTYIHNKIIVHYNKEVSEIENESILKAARKIVPVVSERIKVQNFENFRLPYNYVYPYGNYKIDVIEPEKTSIRKNKIFEVQIQVYGEGFLEDEMIPKLRLPNGIEVVSDVIQNENTIEETKIKTIASRTYKLKAIMDGKIDFKSIDFYFYDEINQQHKSIKSKEFSIIVK</sequence>
<organism evidence="1 2">
    <name type="scientific">Flavobacterium proteolyticum</name>
    <dbReference type="NCBI Taxonomy" id="2911683"/>
    <lineage>
        <taxon>Bacteria</taxon>
        <taxon>Pseudomonadati</taxon>
        <taxon>Bacteroidota</taxon>
        <taxon>Flavobacteriia</taxon>
        <taxon>Flavobacteriales</taxon>
        <taxon>Flavobacteriaceae</taxon>
        <taxon>Flavobacterium</taxon>
    </lineage>
</organism>
<comment type="caution">
    <text evidence="1">The sequence shown here is derived from an EMBL/GenBank/DDBJ whole genome shotgun (WGS) entry which is preliminary data.</text>
</comment>
<dbReference type="RefSeq" id="WP_194093784.1">
    <property type="nucleotide sequence ID" value="NZ_JADFTZ010000001.1"/>
</dbReference>
<dbReference type="InterPro" id="IPR025738">
    <property type="entry name" value="BatD"/>
</dbReference>
<protein>
    <submittedName>
        <fullName evidence="1">BatD family protein</fullName>
    </submittedName>
</protein>
<gene>
    <name evidence="1" type="ORF">IM755_03915</name>
</gene>
<dbReference type="EMBL" id="JADFTZ010000001">
    <property type="protein sequence ID" value="MBE9575847.1"/>
    <property type="molecule type" value="Genomic_DNA"/>
</dbReference>